<evidence type="ECO:0000256" key="4">
    <source>
        <dbReference type="ARBA" id="ARBA00022840"/>
    </source>
</evidence>
<dbReference type="GO" id="GO:0005524">
    <property type="term" value="F:ATP binding"/>
    <property type="evidence" value="ECO:0007669"/>
    <property type="project" value="UniProtKB-KW"/>
</dbReference>
<dbReference type="GO" id="GO:0005829">
    <property type="term" value="C:cytosol"/>
    <property type="evidence" value="ECO:0007669"/>
    <property type="project" value="TreeGrafter"/>
</dbReference>
<evidence type="ECO:0000256" key="5">
    <source>
        <dbReference type="ARBA" id="ARBA00038437"/>
    </source>
</evidence>
<dbReference type="InterPro" id="IPR044742">
    <property type="entry name" value="DEAD/DEAH_RhlB"/>
</dbReference>
<evidence type="ECO:0000259" key="10">
    <source>
        <dbReference type="PROSITE" id="PS51195"/>
    </source>
</evidence>
<dbReference type="Pfam" id="PF00271">
    <property type="entry name" value="Helicase_C"/>
    <property type="match status" value="1"/>
</dbReference>
<dbReference type="OrthoDB" id="9785240at2"/>
<dbReference type="SMART" id="SM00490">
    <property type="entry name" value="HELICc"/>
    <property type="match status" value="1"/>
</dbReference>
<dbReference type="CDD" id="cd00268">
    <property type="entry name" value="DEADc"/>
    <property type="match status" value="1"/>
</dbReference>
<keyword evidence="4" id="KW-0067">ATP-binding</keyword>
<feature type="short sequence motif" description="Q motif" evidence="6">
    <location>
        <begin position="1"/>
        <end position="29"/>
    </location>
</feature>
<organism evidence="11 12">
    <name type="scientific">Seonamhaeicola aphaedonensis</name>
    <dbReference type="NCBI Taxonomy" id="1461338"/>
    <lineage>
        <taxon>Bacteria</taxon>
        <taxon>Pseudomonadati</taxon>
        <taxon>Bacteroidota</taxon>
        <taxon>Flavobacteriia</taxon>
        <taxon>Flavobacteriales</taxon>
        <taxon>Flavobacteriaceae</taxon>
    </lineage>
</organism>
<gene>
    <name evidence="11" type="ORF">DFQ02_10950</name>
</gene>
<name>A0A3D9H600_9FLAO</name>
<dbReference type="Gene3D" id="3.40.50.300">
    <property type="entry name" value="P-loop containing nucleotide triphosphate hydrolases"/>
    <property type="match status" value="2"/>
</dbReference>
<dbReference type="InterPro" id="IPR011545">
    <property type="entry name" value="DEAD/DEAH_box_helicase_dom"/>
</dbReference>
<dbReference type="GO" id="GO:0016787">
    <property type="term" value="F:hydrolase activity"/>
    <property type="evidence" value="ECO:0007669"/>
    <property type="project" value="UniProtKB-KW"/>
</dbReference>
<feature type="region of interest" description="Disordered" evidence="7">
    <location>
        <begin position="380"/>
        <end position="451"/>
    </location>
</feature>
<dbReference type="PANTHER" id="PTHR47959">
    <property type="entry name" value="ATP-DEPENDENT RNA HELICASE RHLE-RELATED"/>
    <property type="match status" value="1"/>
</dbReference>
<dbReference type="AlphaFoldDB" id="A0A3D9H600"/>
<reference evidence="11 12" key="1">
    <citation type="submission" date="2018-07" db="EMBL/GenBank/DDBJ databases">
        <title>Genomic Encyclopedia of Type Strains, Phase III (KMG-III): the genomes of soil and plant-associated and newly described type strains.</title>
        <authorList>
            <person name="Whitman W."/>
        </authorList>
    </citation>
    <scope>NUCLEOTIDE SEQUENCE [LARGE SCALE GENOMIC DNA]</scope>
    <source>
        <strain evidence="11 12">CECT 8487</strain>
    </source>
</reference>
<evidence type="ECO:0000256" key="1">
    <source>
        <dbReference type="ARBA" id="ARBA00022741"/>
    </source>
</evidence>
<dbReference type="InterPro" id="IPR014001">
    <property type="entry name" value="Helicase_ATP-bd"/>
</dbReference>
<dbReference type="GO" id="GO:0003676">
    <property type="term" value="F:nucleic acid binding"/>
    <property type="evidence" value="ECO:0007669"/>
    <property type="project" value="InterPro"/>
</dbReference>
<evidence type="ECO:0000313" key="12">
    <source>
        <dbReference type="Proteomes" id="UP000256629"/>
    </source>
</evidence>
<evidence type="ECO:0000313" key="11">
    <source>
        <dbReference type="EMBL" id="RED44933.1"/>
    </source>
</evidence>
<accession>A0A3D9H600</accession>
<protein>
    <submittedName>
        <fullName evidence="11">ATP-dependent RNA helicase RhlE</fullName>
    </submittedName>
</protein>
<comment type="similarity">
    <text evidence="5">Belongs to the DEAD box helicase family.</text>
</comment>
<keyword evidence="2" id="KW-0378">Hydrolase</keyword>
<evidence type="ECO:0000259" key="8">
    <source>
        <dbReference type="PROSITE" id="PS51192"/>
    </source>
</evidence>
<dbReference type="Pfam" id="PF00270">
    <property type="entry name" value="DEAD"/>
    <property type="match status" value="1"/>
</dbReference>
<feature type="domain" description="Helicase ATP-binding" evidence="8">
    <location>
        <begin position="32"/>
        <end position="203"/>
    </location>
</feature>
<keyword evidence="1" id="KW-0547">Nucleotide-binding</keyword>
<dbReference type="Proteomes" id="UP000256629">
    <property type="component" value="Unassembled WGS sequence"/>
</dbReference>
<evidence type="ECO:0000256" key="2">
    <source>
        <dbReference type="ARBA" id="ARBA00022801"/>
    </source>
</evidence>
<feature type="domain" description="DEAD-box RNA helicase Q" evidence="10">
    <location>
        <begin position="1"/>
        <end position="29"/>
    </location>
</feature>
<dbReference type="EMBL" id="QRDX01000009">
    <property type="protein sequence ID" value="RED44933.1"/>
    <property type="molecule type" value="Genomic_DNA"/>
</dbReference>
<proteinExistence type="inferred from homology"/>
<dbReference type="PROSITE" id="PS51194">
    <property type="entry name" value="HELICASE_CTER"/>
    <property type="match status" value="1"/>
</dbReference>
<comment type="caution">
    <text evidence="11">The sequence shown here is derived from an EMBL/GenBank/DDBJ whole genome shotgun (WGS) entry which is preliminary data.</text>
</comment>
<dbReference type="RefSeq" id="WP_116525020.1">
    <property type="nucleotide sequence ID" value="NZ_QRDX01000009.1"/>
</dbReference>
<keyword evidence="3 11" id="KW-0347">Helicase</keyword>
<feature type="domain" description="Helicase C-terminal" evidence="9">
    <location>
        <begin position="231"/>
        <end position="382"/>
    </location>
</feature>
<dbReference type="CDD" id="cd18787">
    <property type="entry name" value="SF2_C_DEAD"/>
    <property type="match status" value="1"/>
</dbReference>
<dbReference type="InterPro" id="IPR027417">
    <property type="entry name" value="P-loop_NTPase"/>
</dbReference>
<dbReference type="PROSITE" id="PS51192">
    <property type="entry name" value="HELICASE_ATP_BIND_1"/>
    <property type="match status" value="1"/>
</dbReference>
<evidence type="ECO:0000256" key="6">
    <source>
        <dbReference type="PROSITE-ProRule" id="PRU00552"/>
    </source>
</evidence>
<dbReference type="InterPro" id="IPR001650">
    <property type="entry name" value="Helicase_C-like"/>
</dbReference>
<evidence type="ECO:0000256" key="3">
    <source>
        <dbReference type="ARBA" id="ARBA00022806"/>
    </source>
</evidence>
<dbReference type="InterPro" id="IPR014014">
    <property type="entry name" value="RNA_helicase_DEAD_Q_motif"/>
</dbReference>
<evidence type="ECO:0000259" key="9">
    <source>
        <dbReference type="PROSITE" id="PS51194"/>
    </source>
</evidence>
<evidence type="ECO:0000256" key="7">
    <source>
        <dbReference type="SAM" id="MobiDB-lite"/>
    </source>
</evidence>
<dbReference type="SMART" id="SM00487">
    <property type="entry name" value="DEXDc"/>
    <property type="match status" value="1"/>
</dbReference>
<dbReference type="InterPro" id="IPR050079">
    <property type="entry name" value="DEAD_box_RNA_helicase"/>
</dbReference>
<sequence length="451" mass="51924">MTFQDLNLNTPLYNALDDLGFTVPTPIQEQAFNVVSSGRDVVGIAQTGTGKTFAYMLPILKNLKFSKQENPRVLILVPTRELVVQVVEEIEKLSKYINNRVLGVYGGTNINTQKQAIAEGLDILVATPGRLYDLALSRVLQLKSIQKLVIDEVDVMLDLGFRHQLINIFDLLPERRQNIMFSATMTHDVDILINEFFRNPIRVSVAVSGTPLDNISQNRYSVPNFNTKVNLLTHLLNNYETFNKVLIFVAYKRMADRLFENLNTIFRDEVCVIHSNKTQNYRLRSIEAFNEGEHRILIATDVMARGLDIDNVSHVINFDTPEYPENYMHRIGRTGRAKRKGRSLVFSTEKEQEAIEAIERLMDMKIPLLELPDVVEISTELIEEERPETKEHYNPLKRRQDEDAPGPAFHEKKEKNKKVNQGGSYRREIAKKYKKPKTRGDKNANRRKNRK</sequence>
<dbReference type="PROSITE" id="PS51195">
    <property type="entry name" value="Q_MOTIF"/>
    <property type="match status" value="1"/>
</dbReference>
<dbReference type="PANTHER" id="PTHR47959:SF13">
    <property type="entry name" value="ATP-DEPENDENT RNA HELICASE RHLE"/>
    <property type="match status" value="1"/>
</dbReference>
<dbReference type="SUPFAM" id="SSF52540">
    <property type="entry name" value="P-loop containing nucleoside triphosphate hydrolases"/>
    <property type="match status" value="1"/>
</dbReference>
<keyword evidence="12" id="KW-1185">Reference proteome</keyword>
<dbReference type="GO" id="GO:0003724">
    <property type="term" value="F:RNA helicase activity"/>
    <property type="evidence" value="ECO:0007669"/>
    <property type="project" value="InterPro"/>
</dbReference>
<feature type="compositionally biased region" description="Basic and acidic residues" evidence="7">
    <location>
        <begin position="387"/>
        <end position="402"/>
    </location>
</feature>